<protein>
    <submittedName>
        <fullName evidence="1 3">Uncharacterized protein</fullName>
    </submittedName>
</protein>
<dbReference type="EMBL" id="UZAF01020719">
    <property type="protein sequence ID" value="VDO72362.1"/>
    <property type="molecule type" value="Genomic_DNA"/>
</dbReference>
<dbReference type="Proteomes" id="UP000268014">
    <property type="component" value="Unassembled WGS sequence"/>
</dbReference>
<reference evidence="1 2" key="2">
    <citation type="submission" date="2018-11" db="EMBL/GenBank/DDBJ databases">
        <authorList>
            <consortium name="Pathogen Informatics"/>
        </authorList>
    </citation>
    <scope>NUCLEOTIDE SEQUENCE [LARGE SCALE GENOMIC DNA]</scope>
    <source>
        <strain evidence="1 2">MHpl1</strain>
    </source>
</reference>
<accession>A0A0N4X2S5</accession>
<reference evidence="3" key="1">
    <citation type="submission" date="2017-02" db="UniProtKB">
        <authorList>
            <consortium name="WormBaseParasite"/>
        </authorList>
    </citation>
    <scope>IDENTIFICATION</scope>
</reference>
<sequence length="48" mass="5443">MMPSSPHADLPRYYSNYDHVMLHTPPPTSTKVGSIFLGLVFLFPGEFF</sequence>
<evidence type="ECO:0000313" key="3">
    <source>
        <dbReference type="WBParaSite" id="HPLM_0001866701-mRNA-1"/>
    </source>
</evidence>
<dbReference type="WBParaSite" id="HPLM_0001866701-mRNA-1">
    <property type="protein sequence ID" value="HPLM_0001866701-mRNA-1"/>
    <property type="gene ID" value="HPLM_0001866701"/>
</dbReference>
<keyword evidence="2" id="KW-1185">Reference proteome</keyword>
<evidence type="ECO:0000313" key="2">
    <source>
        <dbReference type="Proteomes" id="UP000268014"/>
    </source>
</evidence>
<evidence type="ECO:0000313" key="1">
    <source>
        <dbReference type="EMBL" id="VDO72362.1"/>
    </source>
</evidence>
<organism evidence="3">
    <name type="scientific">Haemonchus placei</name>
    <name type="common">Barber's pole worm</name>
    <dbReference type="NCBI Taxonomy" id="6290"/>
    <lineage>
        <taxon>Eukaryota</taxon>
        <taxon>Metazoa</taxon>
        <taxon>Ecdysozoa</taxon>
        <taxon>Nematoda</taxon>
        <taxon>Chromadorea</taxon>
        <taxon>Rhabditida</taxon>
        <taxon>Rhabditina</taxon>
        <taxon>Rhabditomorpha</taxon>
        <taxon>Strongyloidea</taxon>
        <taxon>Trichostrongylidae</taxon>
        <taxon>Haemonchus</taxon>
    </lineage>
</organism>
<dbReference type="OrthoDB" id="10476946at2759"/>
<proteinExistence type="predicted"/>
<dbReference type="AlphaFoldDB" id="A0A0N4X2S5"/>
<gene>
    <name evidence="1" type="ORF">HPLM_LOCUS18659</name>
</gene>
<name>A0A0N4X2S5_HAEPC</name>